<evidence type="ECO:0008006" key="3">
    <source>
        <dbReference type="Google" id="ProtNLM"/>
    </source>
</evidence>
<protein>
    <recommendedName>
        <fullName evidence="3">Retrotransposon gag domain-containing protein</fullName>
    </recommendedName>
</protein>
<organism evidence="1 2">
    <name type="scientific">Jatropha curcas</name>
    <name type="common">Barbados nut</name>
    <dbReference type="NCBI Taxonomy" id="180498"/>
    <lineage>
        <taxon>Eukaryota</taxon>
        <taxon>Viridiplantae</taxon>
        <taxon>Streptophyta</taxon>
        <taxon>Embryophyta</taxon>
        <taxon>Tracheophyta</taxon>
        <taxon>Spermatophyta</taxon>
        <taxon>Magnoliopsida</taxon>
        <taxon>eudicotyledons</taxon>
        <taxon>Gunneridae</taxon>
        <taxon>Pentapetalae</taxon>
        <taxon>rosids</taxon>
        <taxon>fabids</taxon>
        <taxon>Malpighiales</taxon>
        <taxon>Euphorbiaceae</taxon>
        <taxon>Crotonoideae</taxon>
        <taxon>Jatropheae</taxon>
        <taxon>Jatropha</taxon>
    </lineage>
</organism>
<sequence>MADNTENETRFSEAQIRTIAQIVAAALAQDRAQNQNTPPSGSQPVVEERPIPEPVAETQTSVGNTIPVKNHVLKQLADLKERFDKMAAVKEKDPATNFHITEYVLHPTSSASFKTFNYSIFEGDNDPSSHLSEFLRVSQMNRYNEEDVLRAFPQTLHKDYRSLRDLESLRQGKDESFSDYYRRWRTKLYRVQTRPKDKELIRIQ</sequence>
<evidence type="ECO:0000313" key="1">
    <source>
        <dbReference type="EMBL" id="KDP44646.1"/>
    </source>
</evidence>
<dbReference type="OrthoDB" id="1750196at2759"/>
<gene>
    <name evidence="1" type="ORF">JCGZ_19682</name>
</gene>
<proteinExistence type="predicted"/>
<keyword evidence="2" id="KW-1185">Reference proteome</keyword>
<dbReference type="AlphaFoldDB" id="A0A067L858"/>
<dbReference type="Proteomes" id="UP000027138">
    <property type="component" value="Unassembled WGS sequence"/>
</dbReference>
<name>A0A067L858_JATCU</name>
<dbReference type="EMBL" id="KK914244">
    <property type="protein sequence ID" value="KDP44646.1"/>
    <property type="molecule type" value="Genomic_DNA"/>
</dbReference>
<reference evidence="1 2" key="1">
    <citation type="journal article" date="2014" name="PLoS ONE">
        <title>Global Analysis of Gene Expression Profiles in Physic Nut (Jatropha curcas L.) Seedlings Exposed to Salt Stress.</title>
        <authorList>
            <person name="Zhang L."/>
            <person name="Zhang C."/>
            <person name="Wu P."/>
            <person name="Chen Y."/>
            <person name="Li M."/>
            <person name="Jiang H."/>
            <person name="Wu G."/>
        </authorList>
    </citation>
    <scope>NUCLEOTIDE SEQUENCE [LARGE SCALE GENOMIC DNA]</scope>
    <source>
        <strain evidence="2">cv. GZQX0401</strain>
        <tissue evidence="1">Young leaves</tissue>
    </source>
</reference>
<evidence type="ECO:0000313" key="2">
    <source>
        <dbReference type="Proteomes" id="UP000027138"/>
    </source>
</evidence>
<accession>A0A067L858</accession>